<comment type="similarity">
    <text evidence="1 3">Belongs to the short-chain dehydrogenases/reductases (SDR) family.</text>
</comment>
<dbReference type="GeneID" id="574750"/>
<evidence type="ECO:0000313" key="4">
    <source>
        <dbReference type="EnsemblMetazoa" id="XP_780227"/>
    </source>
</evidence>
<proteinExistence type="inferred from homology"/>
<accession>A0A7M7TG71</accession>
<evidence type="ECO:0000256" key="3">
    <source>
        <dbReference type="RuleBase" id="RU000363"/>
    </source>
</evidence>
<dbReference type="PANTHER" id="PTHR43115:SF4">
    <property type="entry name" value="DEHYDROGENASE_REDUCTASE SDR FAMILY MEMBER 11"/>
    <property type="match status" value="1"/>
</dbReference>
<dbReference type="FunFam" id="3.40.50.720:FF:000047">
    <property type="entry name" value="NADP-dependent L-serine/L-allo-threonine dehydrogenase"/>
    <property type="match status" value="1"/>
</dbReference>
<dbReference type="Proteomes" id="UP000007110">
    <property type="component" value="Unassembled WGS sequence"/>
</dbReference>
<name>A0A7M7TG71_STRPU</name>
<dbReference type="AlphaFoldDB" id="A0A7M7TG71"/>
<protein>
    <recommendedName>
        <fullName evidence="6">Dehydrogenase/reductase SDR family member 11</fullName>
    </recommendedName>
</protein>
<dbReference type="Gene3D" id="3.40.50.720">
    <property type="entry name" value="NAD(P)-binding Rossmann-like Domain"/>
    <property type="match status" value="1"/>
</dbReference>
<keyword evidence="2" id="KW-0560">Oxidoreductase</keyword>
<dbReference type="OrthoDB" id="1933717at2759"/>
<dbReference type="PRINTS" id="PR00081">
    <property type="entry name" value="GDHRDH"/>
</dbReference>
<dbReference type="PANTHER" id="PTHR43115">
    <property type="entry name" value="DEHYDROGENASE/REDUCTASE SDR FAMILY MEMBER 11"/>
    <property type="match status" value="1"/>
</dbReference>
<reference evidence="5" key="1">
    <citation type="submission" date="2015-02" db="EMBL/GenBank/DDBJ databases">
        <title>Genome sequencing for Strongylocentrotus purpuratus.</title>
        <authorList>
            <person name="Murali S."/>
            <person name="Liu Y."/>
            <person name="Vee V."/>
            <person name="English A."/>
            <person name="Wang M."/>
            <person name="Skinner E."/>
            <person name="Han Y."/>
            <person name="Muzny D.M."/>
            <person name="Worley K.C."/>
            <person name="Gibbs R.A."/>
        </authorList>
    </citation>
    <scope>NUCLEOTIDE SEQUENCE</scope>
</reference>
<dbReference type="CDD" id="cd05343">
    <property type="entry name" value="Mgc4172-like_SDR_c"/>
    <property type="match status" value="1"/>
</dbReference>
<dbReference type="FunCoup" id="A0A7M7TG71">
    <property type="interactions" value="535"/>
</dbReference>
<evidence type="ECO:0000256" key="1">
    <source>
        <dbReference type="ARBA" id="ARBA00006484"/>
    </source>
</evidence>
<dbReference type="SUPFAM" id="SSF51735">
    <property type="entry name" value="NAD(P)-binding Rossmann-fold domains"/>
    <property type="match status" value="1"/>
</dbReference>
<dbReference type="OMA" id="MPYIGRG"/>
<dbReference type="RefSeq" id="XP_780227.1">
    <property type="nucleotide sequence ID" value="XM_775134.5"/>
</dbReference>
<sequence length="255" mass="28438">MHRWSGRVALVTGASEGIGEAISRLLVKHDMKVVGCARNLDKLKAIDGELKKEEGGSFFPIQCDLTQRDQIYAMFEKIKTHHGGVDVCINNAGMAYPSSLLDGTPEEWQKSLDLNVIALCLCTKLSVQQMKERGVDDGHIILLNSMGGHRLIQGSNYLHFYAGTKHMVKALTEGYRDELRQKNSKIRVSALSPGLVESEFVVRLFGDDPDKGRKVLQTTPCLKREDVAELVVMVMQQPPNVQIHDILVRDTDQVK</sequence>
<dbReference type="InParanoid" id="A0A7M7TG71"/>
<reference evidence="4" key="2">
    <citation type="submission" date="2021-01" db="UniProtKB">
        <authorList>
            <consortium name="EnsemblMetazoa"/>
        </authorList>
    </citation>
    <scope>IDENTIFICATION</scope>
</reference>
<dbReference type="KEGG" id="spu:574750"/>
<dbReference type="PRINTS" id="PR00080">
    <property type="entry name" value="SDRFAMILY"/>
</dbReference>
<organism evidence="4 5">
    <name type="scientific">Strongylocentrotus purpuratus</name>
    <name type="common">Purple sea urchin</name>
    <dbReference type="NCBI Taxonomy" id="7668"/>
    <lineage>
        <taxon>Eukaryota</taxon>
        <taxon>Metazoa</taxon>
        <taxon>Echinodermata</taxon>
        <taxon>Eleutherozoa</taxon>
        <taxon>Echinozoa</taxon>
        <taxon>Echinoidea</taxon>
        <taxon>Euechinoidea</taxon>
        <taxon>Echinacea</taxon>
        <taxon>Camarodonta</taxon>
        <taxon>Echinidea</taxon>
        <taxon>Strongylocentrotidae</taxon>
        <taxon>Strongylocentrotus</taxon>
    </lineage>
</organism>
<dbReference type="InterPro" id="IPR036291">
    <property type="entry name" value="NAD(P)-bd_dom_sf"/>
</dbReference>
<evidence type="ECO:0000256" key="2">
    <source>
        <dbReference type="ARBA" id="ARBA00023002"/>
    </source>
</evidence>
<keyword evidence="5" id="KW-1185">Reference proteome</keyword>
<evidence type="ECO:0008006" key="6">
    <source>
        <dbReference type="Google" id="ProtNLM"/>
    </source>
</evidence>
<dbReference type="EnsemblMetazoa" id="XM_775134">
    <property type="protein sequence ID" value="XP_780227"/>
    <property type="gene ID" value="LOC574750"/>
</dbReference>
<dbReference type="GO" id="GO:0016616">
    <property type="term" value="F:oxidoreductase activity, acting on the CH-OH group of donors, NAD or NADP as acceptor"/>
    <property type="evidence" value="ECO:0007669"/>
    <property type="project" value="UniProtKB-ARBA"/>
</dbReference>
<dbReference type="InterPro" id="IPR002347">
    <property type="entry name" value="SDR_fam"/>
</dbReference>
<evidence type="ECO:0000313" key="5">
    <source>
        <dbReference type="Proteomes" id="UP000007110"/>
    </source>
</evidence>
<dbReference type="Pfam" id="PF00106">
    <property type="entry name" value="adh_short"/>
    <property type="match status" value="1"/>
</dbReference>